<name>A0A8X6HPB3_TRICU</name>
<protein>
    <submittedName>
        <fullName evidence="1">Uncharacterized protein</fullName>
    </submittedName>
</protein>
<keyword evidence="2" id="KW-1185">Reference proteome</keyword>
<dbReference type="AlphaFoldDB" id="A0A8X6HPB3"/>
<evidence type="ECO:0000313" key="2">
    <source>
        <dbReference type="Proteomes" id="UP000887116"/>
    </source>
</evidence>
<dbReference type="EMBL" id="BMAO01038623">
    <property type="protein sequence ID" value="GFR26015.1"/>
    <property type="molecule type" value="Genomic_DNA"/>
</dbReference>
<proteinExistence type="predicted"/>
<accession>A0A8X6HPB3</accession>
<dbReference type="InterPro" id="IPR001888">
    <property type="entry name" value="Transposase_1"/>
</dbReference>
<reference evidence="1" key="1">
    <citation type="submission" date="2020-07" db="EMBL/GenBank/DDBJ databases">
        <title>Multicomponent nature underlies the extraordinary mechanical properties of spider dragline silk.</title>
        <authorList>
            <person name="Kono N."/>
            <person name="Nakamura H."/>
            <person name="Mori M."/>
            <person name="Yoshida Y."/>
            <person name="Ohtoshi R."/>
            <person name="Malay A.D."/>
            <person name="Moran D.A.P."/>
            <person name="Tomita M."/>
            <person name="Numata K."/>
            <person name="Arakawa K."/>
        </authorList>
    </citation>
    <scope>NUCLEOTIDE SEQUENCE</scope>
</reference>
<dbReference type="Pfam" id="PF01359">
    <property type="entry name" value="Transposase_1"/>
    <property type="match status" value="1"/>
</dbReference>
<sequence length="100" mass="11755">MMCSLTFLQLYHSDGQHRSQRYRGRHLDSPLRLQKQKKATMDWKHPRSSTARKFKITPSESNVMITIFWDSCGVILIDYLELCHFDKVARSYPKQTAGHV</sequence>
<comment type="caution">
    <text evidence="1">The sequence shown here is derived from an EMBL/GenBank/DDBJ whole genome shotgun (WGS) entry which is preliminary data.</text>
</comment>
<gene>
    <name evidence="1" type="ORF">TNCT_646501</name>
</gene>
<evidence type="ECO:0000313" key="1">
    <source>
        <dbReference type="EMBL" id="GFR26015.1"/>
    </source>
</evidence>
<dbReference type="Proteomes" id="UP000887116">
    <property type="component" value="Unassembled WGS sequence"/>
</dbReference>
<organism evidence="1 2">
    <name type="scientific">Trichonephila clavata</name>
    <name type="common">Joro spider</name>
    <name type="synonym">Nephila clavata</name>
    <dbReference type="NCBI Taxonomy" id="2740835"/>
    <lineage>
        <taxon>Eukaryota</taxon>
        <taxon>Metazoa</taxon>
        <taxon>Ecdysozoa</taxon>
        <taxon>Arthropoda</taxon>
        <taxon>Chelicerata</taxon>
        <taxon>Arachnida</taxon>
        <taxon>Araneae</taxon>
        <taxon>Araneomorphae</taxon>
        <taxon>Entelegynae</taxon>
        <taxon>Araneoidea</taxon>
        <taxon>Nephilidae</taxon>
        <taxon>Trichonephila</taxon>
    </lineage>
</organism>
<dbReference type="OrthoDB" id="10017160at2759"/>